<gene>
    <name evidence="2" type="ORF">DEO72_LG1g1577</name>
</gene>
<feature type="region of interest" description="Disordered" evidence="1">
    <location>
        <begin position="75"/>
        <end position="250"/>
    </location>
</feature>
<proteinExistence type="predicted"/>
<feature type="compositionally biased region" description="Acidic residues" evidence="1">
    <location>
        <begin position="128"/>
        <end position="140"/>
    </location>
</feature>
<feature type="region of interest" description="Disordered" evidence="1">
    <location>
        <begin position="267"/>
        <end position="287"/>
    </location>
</feature>
<sequence length="500" mass="57279">MLQTKHKRENQSGHQVKKRNLRHYLKFLNVFHHLHIYVILNRNKRMLRLRRKSVEKRNSRGDIVRKEEVVTLTKKLHASNKAQERKPEWPPSKGVPLSNPHRQCLPQGGSTKPNVKYSDTEGSNAEGSEVEDEEGSDAEDTNSKESEAEDNNSDESEDNNSEESEVDEETNSEESEAEDNNSEKSGTEDINSEESSEAEEDSDDEPPRRLIDLPNPSTRRRLIDMPNPSTRRNKRMLRLRRKSVEKRNSRGDIVRKEEVVTLTKKLHASNKAQERKPDWKPTTTGRPYEFLPPYQGVLLSNAHRQFPPQGNNFVERMSHNSRQGVLLSNLPRQFPPQGRQLEYINEQDLGGFSKTNAKNFEAKVSNAEDSSDAEDVEGSDAEDTNSEECEVDDTNSEKSEDDDTNSEKSEDDDTNSEESQDENSNYEESETEDINSEESEAEDINSEESEAEDINSEEYETEDINSEESEAEDINSEESSEEYEDSDNEPPRFVHMFTTT</sequence>
<feature type="compositionally biased region" description="Acidic residues" evidence="1">
    <location>
        <begin position="369"/>
        <end position="488"/>
    </location>
</feature>
<feature type="compositionally biased region" description="Acidic residues" evidence="1">
    <location>
        <begin position="190"/>
        <end position="204"/>
    </location>
</feature>
<evidence type="ECO:0000256" key="1">
    <source>
        <dbReference type="SAM" id="MobiDB-lite"/>
    </source>
</evidence>
<reference evidence="2 3" key="1">
    <citation type="submission" date="2019-04" db="EMBL/GenBank/DDBJ databases">
        <title>An improved genome assembly and genetic linkage map for asparagus bean, Vigna unguiculata ssp. sesquipedialis.</title>
        <authorList>
            <person name="Xia Q."/>
            <person name="Zhang R."/>
            <person name="Dong Y."/>
        </authorList>
    </citation>
    <scope>NUCLEOTIDE SEQUENCE [LARGE SCALE GENOMIC DNA]</scope>
    <source>
        <tissue evidence="2">Leaf</tissue>
    </source>
</reference>
<keyword evidence="3" id="KW-1185">Reference proteome</keyword>
<dbReference type="Proteomes" id="UP000501690">
    <property type="component" value="Linkage Group LG1"/>
</dbReference>
<evidence type="ECO:0000313" key="2">
    <source>
        <dbReference type="EMBL" id="QCD77949.1"/>
    </source>
</evidence>
<feature type="region of interest" description="Disordered" evidence="1">
    <location>
        <begin position="360"/>
        <end position="500"/>
    </location>
</feature>
<dbReference type="AlphaFoldDB" id="A0A4D6KS41"/>
<feature type="compositionally biased region" description="Basic residues" evidence="1">
    <location>
        <begin position="231"/>
        <end position="244"/>
    </location>
</feature>
<name>A0A4D6KS41_VIGUN</name>
<protein>
    <submittedName>
        <fullName evidence="2">Uncharacterized protein</fullName>
    </submittedName>
</protein>
<feature type="compositionally biased region" description="Acidic residues" evidence="1">
    <location>
        <begin position="147"/>
        <end position="180"/>
    </location>
</feature>
<evidence type="ECO:0000313" key="3">
    <source>
        <dbReference type="Proteomes" id="UP000501690"/>
    </source>
</evidence>
<organism evidence="2 3">
    <name type="scientific">Vigna unguiculata</name>
    <name type="common">Cowpea</name>
    <dbReference type="NCBI Taxonomy" id="3917"/>
    <lineage>
        <taxon>Eukaryota</taxon>
        <taxon>Viridiplantae</taxon>
        <taxon>Streptophyta</taxon>
        <taxon>Embryophyta</taxon>
        <taxon>Tracheophyta</taxon>
        <taxon>Spermatophyta</taxon>
        <taxon>Magnoliopsida</taxon>
        <taxon>eudicotyledons</taxon>
        <taxon>Gunneridae</taxon>
        <taxon>Pentapetalae</taxon>
        <taxon>rosids</taxon>
        <taxon>fabids</taxon>
        <taxon>Fabales</taxon>
        <taxon>Fabaceae</taxon>
        <taxon>Papilionoideae</taxon>
        <taxon>50 kb inversion clade</taxon>
        <taxon>NPAAA clade</taxon>
        <taxon>indigoferoid/millettioid clade</taxon>
        <taxon>Phaseoleae</taxon>
        <taxon>Vigna</taxon>
    </lineage>
</organism>
<dbReference type="EMBL" id="CP039345">
    <property type="protein sequence ID" value="QCD77949.1"/>
    <property type="molecule type" value="Genomic_DNA"/>
</dbReference>
<accession>A0A4D6KS41</accession>